<reference evidence="4" key="1">
    <citation type="journal article" date="2019" name="Int. J. Syst. Evol. Microbiol.">
        <title>The Global Catalogue of Microorganisms (GCM) 10K type strain sequencing project: providing services to taxonomists for standard genome sequencing and annotation.</title>
        <authorList>
            <consortium name="The Broad Institute Genomics Platform"/>
            <consortium name="The Broad Institute Genome Sequencing Center for Infectious Disease"/>
            <person name="Wu L."/>
            <person name="Ma J."/>
        </authorList>
    </citation>
    <scope>NUCLEOTIDE SEQUENCE [LARGE SCALE GENOMIC DNA]</scope>
    <source>
        <strain evidence="4">CCUG 59778</strain>
    </source>
</reference>
<dbReference type="SUPFAM" id="SSF52540">
    <property type="entry name" value="P-loop containing nucleoside triphosphate hydrolases"/>
    <property type="match status" value="1"/>
</dbReference>
<feature type="domain" description="HTH luxR-type" evidence="2">
    <location>
        <begin position="790"/>
        <end position="847"/>
    </location>
</feature>
<protein>
    <submittedName>
        <fullName evidence="3">AAA family ATPase</fullName>
    </submittedName>
</protein>
<dbReference type="SUPFAM" id="SSF46894">
    <property type="entry name" value="C-terminal effector domain of the bipartite response regulators"/>
    <property type="match status" value="1"/>
</dbReference>
<sequence>MGQDVLDGEVAAGRPFVLVTGPSGVGRTTALAHAGDRAGRSGRPVAAVSCTARGDVLPVRFTLGDGPLRLPERAGPPFGPVPGAADDADLARRAATAVAARIPAGGVLLIDDAHLLDPDSVAVLHALVLVLGSDGPAGRSCVCTARVLPPRLAAVVADLRGAGLVADVRLAPMSCPEVERELTAALGATPEPALTARVRALGRGLPAARRDAVEALRGAVEVLDRRAYLVRPHAPVEPDPDGALVAAVRALGEDCWSAAKAMAVLAPLGAAAPRLLGAALGVAEDVAGGLLDGLRTAGVLHRGRRGASWRFTVPLVEAALVAALGPFERRRLSALAVTAVWSGEASCQDPHRVADRIADAGFLLDRDRAVRALLEHAATAPGERSLRWLTAAAALAGDDAERADIRFRHVVACAAGADRARTLSAARLLLDEHAGHLTADAVQEVRAITADAVDDHAALTDLATTGDPVTRARALLRLNRFRDVRALLLADESWRTDNAVSAMLGERTLALAELWTGSPDRFAALTAPAPGRHLLAHVTTRVEALLTLGEAEEAHRTAAEADLAETALPEHVRALLAAARGDAATAIDLTRRAVALGTRHPAAIAAAAALLTARGELPAARQLIASGRDVPAALPHLLDIAEARLDRAHGDDDAARARLLRRAEDDLAAGMDLLHSELIDLAVARGDRPEAERSLAALQALPRTSRADLLTHLARATVDKDHEAALACERAARRSADPLERATTFTRLVEHAPHLLPEAYAALSGLDALLHRAWTRNLMRDHAIPVPGRQECVAENEHLLAVLAAGGLTNKQLAAALRTSDKSVEGRLSRLFTRTGYRSRIELSTAILKGDYRPGS</sequence>
<accession>A0ABW0EUZ6</accession>
<dbReference type="SMART" id="SM00421">
    <property type="entry name" value="HTH_LUXR"/>
    <property type="match status" value="1"/>
</dbReference>
<evidence type="ECO:0000313" key="3">
    <source>
        <dbReference type="EMBL" id="MFC5291132.1"/>
    </source>
</evidence>
<dbReference type="InterPro" id="IPR041664">
    <property type="entry name" value="AAA_16"/>
</dbReference>
<dbReference type="InterPro" id="IPR016032">
    <property type="entry name" value="Sig_transdc_resp-reg_C-effctor"/>
</dbReference>
<dbReference type="InterPro" id="IPR027417">
    <property type="entry name" value="P-loop_NTPase"/>
</dbReference>
<organism evidence="3 4">
    <name type="scientific">Actinokineospora guangxiensis</name>
    <dbReference type="NCBI Taxonomy" id="1490288"/>
    <lineage>
        <taxon>Bacteria</taxon>
        <taxon>Bacillati</taxon>
        <taxon>Actinomycetota</taxon>
        <taxon>Actinomycetes</taxon>
        <taxon>Pseudonocardiales</taxon>
        <taxon>Pseudonocardiaceae</taxon>
        <taxon>Actinokineospora</taxon>
    </lineage>
</organism>
<proteinExistence type="predicted"/>
<dbReference type="Pfam" id="PF13191">
    <property type="entry name" value="AAA_16"/>
    <property type="match status" value="1"/>
</dbReference>
<dbReference type="SMART" id="SM00382">
    <property type="entry name" value="AAA"/>
    <property type="match status" value="1"/>
</dbReference>
<name>A0ABW0EUZ6_9PSEU</name>
<evidence type="ECO:0000259" key="1">
    <source>
        <dbReference type="SMART" id="SM00382"/>
    </source>
</evidence>
<dbReference type="InterPro" id="IPR036388">
    <property type="entry name" value="WH-like_DNA-bd_sf"/>
</dbReference>
<evidence type="ECO:0000313" key="4">
    <source>
        <dbReference type="Proteomes" id="UP001596157"/>
    </source>
</evidence>
<dbReference type="Gene3D" id="1.10.10.10">
    <property type="entry name" value="Winged helix-like DNA-binding domain superfamily/Winged helix DNA-binding domain"/>
    <property type="match status" value="1"/>
</dbReference>
<dbReference type="InterPro" id="IPR003593">
    <property type="entry name" value="AAA+_ATPase"/>
</dbReference>
<feature type="domain" description="AAA+ ATPase" evidence="1">
    <location>
        <begin position="13"/>
        <end position="167"/>
    </location>
</feature>
<comment type="caution">
    <text evidence="3">The sequence shown here is derived from an EMBL/GenBank/DDBJ whole genome shotgun (WGS) entry which is preliminary data.</text>
</comment>
<gene>
    <name evidence="3" type="ORF">ACFPM7_29125</name>
</gene>
<dbReference type="Gene3D" id="3.40.50.300">
    <property type="entry name" value="P-loop containing nucleotide triphosphate hydrolases"/>
    <property type="match status" value="1"/>
</dbReference>
<dbReference type="EMBL" id="JBHSKF010000021">
    <property type="protein sequence ID" value="MFC5291132.1"/>
    <property type="molecule type" value="Genomic_DNA"/>
</dbReference>
<dbReference type="RefSeq" id="WP_378251045.1">
    <property type="nucleotide sequence ID" value="NZ_JBHSKF010000021.1"/>
</dbReference>
<dbReference type="Proteomes" id="UP001596157">
    <property type="component" value="Unassembled WGS sequence"/>
</dbReference>
<evidence type="ECO:0000259" key="2">
    <source>
        <dbReference type="SMART" id="SM00421"/>
    </source>
</evidence>
<keyword evidence="4" id="KW-1185">Reference proteome</keyword>
<dbReference type="InterPro" id="IPR000792">
    <property type="entry name" value="Tscrpt_reg_LuxR_C"/>
</dbReference>